<dbReference type="RefSeq" id="WP_057916434.1">
    <property type="nucleotide sequence ID" value="NZ_CP011129.1"/>
</dbReference>
<dbReference type="PATRIC" id="fig|84531.7.peg.4312"/>
<dbReference type="PROSITE" id="PS50931">
    <property type="entry name" value="HTH_LYSR"/>
    <property type="match status" value="1"/>
</dbReference>
<evidence type="ECO:0000313" key="7">
    <source>
        <dbReference type="Proteomes" id="UP000060787"/>
    </source>
</evidence>
<dbReference type="Proteomes" id="UP000060787">
    <property type="component" value="Chromosome"/>
</dbReference>
<dbReference type="KEGG" id="lab:LA76x_0504"/>
<dbReference type="AlphaFoldDB" id="A0A0S2E3B4"/>
<feature type="domain" description="HTH lysR-type" evidence="5">
    <location>
        <begin position="4"/>
        <end position="61"/>
    </location>
</feature>
<dbReference type="SUPFAM" id="SSF46785">
    <property type="entry name" value="Winged helix' DNA-binding domain"/>
    <property type="match status" value="1"/>
</dbReference>
<dbReference type="Gene3D" id="3.40.190.10">
    <property type="entry name" value="Periplasmic binding protein-like II"/>
    <property type="match status" value="2"/>
</dbReference>
<dbReference type="InterPro" id="IPR000847">
    <property type="entry name" value="LysR_HTH_N"/>
</dbReference>
<dbReference type="Pfam" id="PF03466">
    <property type="entry name" value="LysR_substrate"/>
    <property type="match status" value="1"/>
</dbReference>
<evidence type="ECO:0000256" key="1">
    <source>
        <dbReference type="ARBA" id="ARBA00009437"/>
    </source>
</evidence>
<dbReference type="PANTHER" id="PTHR30579:SF7">
    <property type="entry name" value="HTH-TYPE TRANSCRIPTIONAL REGULATOR LRHA-RELATED"/>
    <property type="match status" value="1"/>
</dbReference>
<sequence length="279" mass="30353">MKAMDVDAVRAFLLAADLHSFTRAADVLGTTQSAVSLKLQRLEGQLGRRLLERTPRHVRLSVEGLAFLGVARDLVSSHDRAAAAFETEQRRLAIGINQQLVGSELPLLLRQIRDHDPNLLVEMRIGGTKELMQGQERGELDAVLVLRPEDRGKRGKVVFAESFSWFAAAGWELRTGQPLPLATQGESCRIRIEAVRALDRAGVAWREVFVGKGAAILGAAAVAGLAVALLARRAAPPGTVDVSGILSLPAIRSQDVMLYSNLSDRRTRDALRVLTLAFQ</sequence>
<keyword evidence="4" id="KW-0804">Transcription</keyword>
<evidence type="ECO:0000256" key="3">
    <source>
        <dbReference type="ARBA" id="ARBA00023125"/>
    </source>
</evidence>
<dbReference type="SUPFAM" id="SSF53850">
    <property type="entry name" value="Periplasmic binding protein-like II"/>
    <property type="match status" value="1"/>
</dbReference>
<reference evidence="6 7" key="1">
    <citation type="journal article" date="2015" name="BMC Genomics">
        <title>Comparative genomics and metabolic profiling of the genus Lysobacter.</title>
        <authorList>
            <person name="de Bruijn I."/>
            <person name="Cheng X."/>
            <person name="de Jager V."/>
            <person name="Exposito R.G."/>
            <person name="Watrous J."/>
            <person name="Patel N."/>
            <person name="Postma J."/>
            <person name="Dorrestein P.C."/>
            <person name="Kobayashi D."/>
            <person name="Raaijmakers J.M."/>
        </authorList>
    </citation>
    <scope>NUCLEOTIDE SEQUENCE [LARGE SCALE GENOMIC DNA]</scope>
    <source>
        <strain evidence="6 7">76</strain>
    </source>
</reference>
<keyword evidence="3" id="KW-0238">DNA-binding</keyword>
<dbReference type="InterPro" id="IPR050176">
    <property type="entry name" value="LTTR"/>
</dbReference>
<evidence type="ECO:0000256" key="2">
    <source>
        <dbReference type="ARBA" id="ARBA00023015"/>
    </source>
</evidence>
<comment type="similarity">
    <text evidence="1">Belongs to the LysR transcriptional regulatory family.</text>
</comment>
<dbReference type="InterPro" id="IPR036390">
    <property type="entry name" value="WH_DNA-bd_sf"/>
</dbReference>
<protein>
    <submittedName>
        <fullName evidence="6">Bacterial regulatory helix-turn-helix, lysR family protein</fullName>
    </submittedName>
</protein>
<accession>A0A0S2E3B4</accession>
<evidence type="ECO:0000259" key="5">
    <source>
        <dbReference type="PROSITE" id="PS50931"/>
    </source>
</evidence>
<organism evidence="6 7">
    <name type="scientific">Lysobacter antibioticus</name>
    <dbReference type="NCBI Taxonomy" id="84531"/>
    <lineage>
        <taxon>Bacteria</taxon>
        <taxon>Pseudomonadati</taxon>
        <taxon>Pseudomonadota</taxon>
        <taxon>Gammaproteobacteria</taxon>
        <taxon>Lysobacterales</taxon>
        <taxon>Lysobacteraceae</taxon>
        <taxon>Lysobacter</taxon>
    </lineage>
</organism>
<proteinExistence type="inferred from homology"/>
<dbReference type="PRINTS" id="PR00039">
    <property type="entry name" value="HTHLYSR"/>
</dbReference>
<dbReference type="GO" id="GO:0003677">
    <property type="term" value="F:DNA binding"/>
    <property type="evidence" value="ECO:0007669"/>
    <property type="project" value="UniProtKB-KW"/>
</dbReference>
<evidence type="ECO:0000256" key="4">
    <source>
        <dbReference type="ARBA" id="ARBA00023163"/>
    </source>
</evidence>
<dbReference type="Gene3D" id="1.10.10.10">
    <property type="entry name" value="Winged helix-like DNA-binding domain superfamily/Winged helix DNA-binding domain"/>
    <property type="match status" value="1"/>
</dbReference>
<dbReference type="InterPro" id="IPR036388">
    <property type="entry name" value="WH-like_DNA-bd_sf"/>
</dbReference>
<dbReference type="EMBL" id="CP011129">
    <property type="protein sequence ID" value="ALN78665.1"/>
    <property type="molecule type" value="Genomic_DNA"/>
</dbReference>
<dbReference type="KEGG" id="laq:GLA29479_4413"/>
<keyword evidence="7" id="KW-1185">Reference proteome</keyword>
<dbReference type="Pfam" id="PF00126">
    <property type="entry name" value="HTH_1"/>
    <property type="match status" value="1"/>
</dbReference>
<dbReference type="PANTHER" id="PTHR30579">
    <property type="entry name" value="TRANSCRIPTIONAL REGULATOR"/>
    <property type="match status" value="1"/>
</dbReference>
<name>A0A0S2E3B4_LYSAN</name>
<dbReference type="STRING" id="84531.LA76x_0504"/>
<gene>
    <name evidence="6" type="ORF">LA76x_0504</name>
</gene>
<dbReference type="GO" id="GO:0003700">
    <property type="term" value="F:DNA-binding transcription factor activity"/>
    <property type="evidence" value="ECO:0007669"/>
    <property type="project" value="InterPro"/>
</dbReference>
<dbReference type="OrthoDB" id="5946420at2"/>
<dbReference type="InterPro" id="IPR005119">
    <property type="entry name" value="LysR_subst-bd"/>
</dbReference>
<keyword evidence="2" id="KW-0805">Transcription regulation</keyword>
<evidence type="ECO:0000313" key="6">
    <source>
        <dbReference type="EMBL" id="ALN78665.1"/>
    </source>
</evidence>
<dbReference type="eggNOG" id="COG0583">
    <property type="taxonomic scope" value="Bacteria"/>
</dbReference>